<dbReference type="Pfam" id="PF00933">
    <property type="entry name" value="Glyco_hydro_3"/>
    <property type="match status" value="1"/>
</dbReference>
<reference evidence="9" key="1">
    <citation type="journal article" date="2021" name="PeerJ">
        <title>Extensive microbial diversity within the chicken gut microbiome revealed by metagenomics and culture.</title>
        <authorList>
            <person name="Gilroy R."/>
            <person name="Ravi A."/>
            <person name="Getino M."/>
            <person name="Pursley I."/>
            <person name="Horton D.L."/>
            <person name="Alikhan N.F."/>
            <person name="Baker D."/>
            <person name="Gharbi K."/>
            <person name="Hall N."/>
            <person name="Watson M."/>
            <person name="Adriaenssens E.M."/>
            <person name="Foster-Nyarko E."/>
            <person name="Jarju S."/>
            <person name="Secka A."/>
            <person name="Antonio M."/>
            <person name="Oren A."/>
            <person name="Chaudhuri R.R."/>
            <person name="La Ragione R."/>
            <person name="Hildebrand F."/>
            <person name="Pallen M.J."/>
        </authorList>
    </citation>
    <scope>NUCLEOTIDE SEQUENCE</scope>
    <source>
        <strain evidence="9">ChiHjej12B11-9795</strain>
    </source>
</reference>
<evidence type="ECO:0000256" key="4">
    <source>
        <dbReference type="ARBA" id="ARBA00022801"/>
    </source>
</evidence>
<evidence type="ECO:0000259" key="8">
    <source>
        <dbReference type="Pfam" id="PF00933"/>
    </source>
</evidence>
<evidence type="ECO:0000313" key="9">
    <source>
        <dbReference type="EMBL" id="HJA86227.1"/>
    </source>
</evidence>
<sequence length="1007" mass="111278">MKKNTLFWSCVAVLLIMAGHLHAQNKVQPLLTTPDARCTQWVDSVMAELSLPEKAGQLLMAAVPAQMDKVTKKQVRDLAKKYKIGGLLFAQGTAEEQVMLTNLAQKTSKVPLMIGFDGEWGLSMRLKNVPDFPRNAALGCITDNQMIENYGREVARELKELGVHVNFAPVADVNTNPLNPVINVRSFGEDPVWVAEKVVAYGRGLESGGVLAVVKHFPGHGDTDLDSHRTLPVLRHDKERMDSVELYPFREAIRAGLGGVMVGHLQTPAYEKNDRLPSSLSAAVITDLLKGQMGFGGLVFSDALDMRGVTRVPGYVVKALKAGNDVLLVQYDAPKAWLEVMEAIKSGELTEEEINERCRKVLECKYQLGLRSKPEKLQVSGVGFRIRSEEARNLAASLRNKSVTVLNNYFNMLPLSTDAKGRGIAVLSMGEKTVDSTFVAAMQGHGAIDCFRLPWDASEAAKKEMQQKLNAYGRVVVSIAGVNYVSDADVDFLKNLELQAPLAYVFFTPYRLLPILTPALAKANAVVLAHSAENDLQQHVAGVLFGEEAANGRLSMSIGNLFPKGTGCDMVPGTKPVTAMPDDYGMKSYVLQGIDGIVHKGLEAGAYPGCRVLIWKDGNAVYDKSYGSHSVKDSTAVRTTDLFDVGALTKTTATLLAVMKLYDEGKLKLDDKASSYLSILRGTNKRNITIRQLLMHESGLPPYIRFYMEAIDPNSVHGPYAQSWKDEWHQTQVSEHSYYCSNFKFKRGLMTAQQDKTHTLHVAEGMWLNNSFKNTILRTIARSSLETNRSVDSDLDFILLQQIVEHITQLPLDLYVAKEFYAPMGLQRTLFRPLEKFQKSEIMPTASNDFLRRQDLCGFVHDEAAAFLGGVAGHAGLFSTASEIAAVYQMLLDGGTWNGKRFLSEETCRLFTTEKSLVSRRGLGFDKPDVSIVKRSPCAPSAPEAVYGHSSFTGCCVWTDPGSRTVYVFLSNRLCPDVWNTKLGDMDIMTDIQELIFQSLNQKKENL</sequence>
<dbReference type="PANTHER" id="PTHR30480:SF13">
    <property type="entry name" value="BETA-HEXOSAMINIDASE"/>
    <property type="match status" value="1"/>
</dbReference>
<evidence type="ECO:0000259" key="7">
    <source>
        <dbReference type="Pfam" id="PF00144"/>
    </source>
</evidence>
<dbReference type="InterPro" id="IPR019800">
    <property type="entry name" value="Glyco_hydro_3_AS"/>
</dbReference>
<dbReference type="InterPro" id="IPR012338">
    <property type="entry name" value="Beta-lactam/transpept-like"/>
</dbReference>
<dbReference type="InterPro" id="IPR036881">
    <property type="entry name" value="Glyco_hydro_3_C_sf"/>
</dbReference>
<dbReference type="Gene3D" id="3.20.20.300">
    <property type="entry name" value="Glycoside hydrolase, family 3, N-terminal domain"/>
    <property type="match status" value="1"/>
</dbReference>
<dbReference type="InterPro" id="IPR036962">
    <property type="entry name" value="Glyco_hydro_3_N_sf"/>
</dbReference>
<dbReference type="InterPro" id="IPR001466">
    <property type="entry name" value="Beta-lactam-related"/>
</dbReference>
<accession>A0A9D2HYJ8</accession>
<feature type="domain" description="Beta-lactamase-related" evidence="7">
    <location>
        <begin position="595"/>
        <end position="974"/>
    </location>
</feature>
<evidence type="ECO:0000256" key="3">
    <source>
        <dbReference type="ARBA" id="ARBA00012663"/>
    </source>
</evidence>
<dbReference type="AlphaFoldDB" id="A0A9D2HYJ8"/>
<dbReference type="Gene3D" id="3.40.50.1700">
    <property type="entry name" value="Glycoside hydrolase family 3 C-terminal domain"/>
    <property type="match status" value="1"/>
</dbReference>
<keyword evidence="5" id="KW-0326">Glycosidase</keyword>
<reference evidence="9" key="2">
    <citation type="submission" date="2021-04" db="EMBL/GenBank/DDBJ databases">
        <authorList>
            <person name="Gilroy R."/>
        </authorList>
    </citation>
    <scope>NUCLEOTIDE SEQUENCE</scope>
    <source>
        <strain evidence="9">ChiHjej12B11-9795</strain>
    </source>
</reference>
<dbReference type="Proteomes" id="UP000823862">
    <property type="component" value="Unassembled WGS sequence"/>
</dbReference>
<comment type="caution">
    <text evidence="9">The sequence shown here is derived from an EMBL/GenBank/DDBJ whole genome shotgun (WGS) entry which is preliminary data.</text>
</comment>
<evidence type="ECO:0000313" key="10">
    <source>
        <dbReference type="Proteomes" id="UP000823862"/>
    </source>
</evidence>
<keyword evidence="6" id="KW-0732">Signal</keyword>
<dbReference type="GO" id="GO:0005975">
    <property type="term" value="P:carbohydrate metabolic process"/>
    <property type="evidence" value="ECO:0007669"/>
    <property type="project" value="InterPro"/>
</dbReference>
<dbReference type="Pfam" id="PF00144">
    <property type="entry name" value="Beta-lactamase"/>
    <property type="match status" value="1"/>
</dbReference>
<feature type="domain" description="Glycoside hydrolase family 3 N-terminal" evidence="8">
    <location>
        <begin position="51"/>
        <end position="363"/>
    </location>
</feature>
<dbReference type="Gene3D" id="3.40.710.10">
    <property type="entry name" value="DD-peptidase/beta-lactamase superfamily"/>
    <property type="match status" value="1"/>
</dbReference>
<gene>
    <name evidence="9" type="ORF">H9950_08585</name>
</gene>
<comment type="catalytic activity">
    <reaction evidence="1">
        <text>Hydrolysis of terminal non-reducing N-acetyl-D-hexosamine residues in N-acetyl-beta-D-hexosaminides.</text>
        <dbReference type="EC" id="3.2.1.52"/>
    </reaction>
</comment>
<dbReference type="InterPro" id="IPR017853">
    <property type="entry name" value="GH"/>
</dbReference>
<dbReference type="PROSITE" id="PS00775">
    <property type="entry name" value="GLYCOSYL_HYDROL_F3"/>
    <property type="match status" value="1"/>
</dbReference>
<dbReference type="SUPFAM" id="SSF56601">
    <property type="entry name" value="beta-lactamase/transpeptidase-like"/>
    <property type="match status" value="1"/>
</dbReference>
<evidence type="ECO:0000256" key="5">
    <source>
        <dbReference type="ARBA" id="ARBA00023295"/>
    </source>
</evidence>
<keyword evidence="4 9" id="KW-0378">Hydrolase</keyword>
<dbReference type="SUPFAM" id="SSF51445">
    <property type="entry name" value="(Trans)glycosidases"/>
    <property type="match status" value="1"/>
</dbReference>
<feature type="signal peptide" evidence="6">
    <location>
        <begin position="1"/>
        <end position="23"/>
    </location>
</feature>
<dbReference type="GO" id="GO:0004563">
    <property type="term" value="F:beta-N-acetylhexosaminidase activity"/>
    <property type="evidence" value="ECO:0007669"/>
    <property type="project" value="UniProtKB-EC"/>
</dbReference>
<comment type="similarity">
    <text evidence="2">Belongs to the glycosyl hydrolase 3 family.</text>
</comment>
<protein>
    <recommendedName>
        <fullName evidence="3">beta-N-acetylhexosaminidase</fullName>
        <ecNumber evidence="3">3.2.1.52</ecNumber>
    </recommendedName>
</protein>
<dbReference type="EMBL" id="DWZI01000043">
    <property type="protein sequence ID" value="HJA86227.1"/>
    <property type="molecule type" value="Genomic_DNA"/>
</dbReference>
<feature type="chain" id="PRO_5038803287" description="beta-N-acetylhexosaminidase" evidence="6">
    <location>
        <begin position="24"/>
        <end position="1007"/>
    </location>
</feature>
<dbReference type="InterPro" id="IPR050226">
    <property type="entry name" value="NagZ_Beta-hexosaminidase"/>
</dbReference>
<organism evidence="9 10">
    <name type="scientific">Candidatus Bacteroides avicola</name>
    <dbReference type="NCBI Taxonomy" id="2838468"/>
    <lineage>
        <taxon>Bacteria</taxon>
        <taxon>Pseudomonadati</taxon>
        <taxon>Bacteroidota</taxon>
        <taxon>Bacteroidia</taxon>
        <taxon>Bacteroidales</taxon>
        <taxon>Bacteroidaceae</taxon>
        <taxon>Bacteroides</taxon>
    </lineage>
</organism>
<dbReference type="GO" id="GO:0009254">
    <property type="term" value="P:peptidoglycan turnover"/>
    <property type="evidence" value="ECO:0007669"/>
    <property type="project" value="TreeGrafter"/>
</dbReference>
<dbReference type="PANTHER" id="PTHR30480">
    <property type="entry name" value="BETA-HEXOSAMINIDASE-RELATED"/>
    <property type="match status" value="1"/>
</dbReference>
<dbReference type="InterPro" id="IPR001764">
    <property type="entry name" value="Glyco_hydro_3_N"/>
</dbReference>
<evidence type="ECO:0000256" key="6">
    <source>
        <dbReference type="SAM" id="SignalP"/>
    </source>
</evidence>
<evidence type="ECO:0000256" key="1">
    <source>
        <dbReference type="ARBA" id="ARBA00001231"/>
    </source>
</evidence>
<proteinExistence type="inferred from homology"/>
<name>A0A9D2HYJ8_9BACE</name>
<evidence type="ECO:0000256" key="2">
    <source>
        <dbReference type="ARBA" id="ARBA00005336"/>
    </source>
</evidence>
<dbReference type="EC" id="3.2.1.52" evidence="3"/>